<accession>A0A1G6ZRN2</accession>
<reference evidence="1 2" key="1">
    <citation type="submission" date="2016-10" db="EMBL/GenBank/DDBJ databases">
        <authorList>
            <person name="de Groot N.N."/>
        </authorList>
    </citation>
    <scope>NUCLEOTIDE SEQUENCE [LARGE SCALE GENOMIC DNA]</scope>
    <source>
        <strain evidence="1 2">DSM 16957</strain>
    </source>
</reference>
<dbReference type="Proteomes" id="UP000199603">
    <property type="component" value="Unassembled WGS sequence"/>
</dbReference>
<gene>
    <name evidence="1" type="ORF">SAMN04488509_11537</name>
</gene>
<evidence type="ECO:0000313" key="1">
    <source>
        <dbReference type="EMBL" id="SDE04877.1"/>
    </source>
</evidence>
<name>A0A1G6ZRN2_9GAMM</name>
<protein>
    <submittedName>
        <fullName evidence="1">Uncharacterized protein</fullName>
    </submittedName>
</protein>
<proteinExistence type="predicted"/>
<keyword evidence="2" id="KW-1185">Reference proteome</keyword>
<evidence type="ECO:0000313" key="2">
    <source>
        <dbReference type="Proteomes" id="UP000199603"/>
    </source>
</evidence>
<sequence length="79" mass="8623">MQPDRSPSLSLTVGDGYVTVRTRRGSRTRVARILGDEATREGGRRITLDRLIHTPDDDADGFKLEGCVVTVLVREAPGS</sequence>
<dbReference type="AlphaFoldDB" id="A0A1G6ZRN2"/>
<dbReference type="STRING" id="265719.SAMN04488509_11537"/>
<dbReference type="EMBL" id="FNAG01000015">
    <property type="protein sequence ID" value="SDE04877.1"/>
    <property type="molecule type" value="Genomic_DNA"/>
</dbReference>
<organism evidence="1 2">
    <name type="scientific">Aquimonas voraii</name>
    <dbReference type="NCBI Taxonomy" id="265719"/>
    <lineage>
        <taxon>Bacteria</taxon>
        <taxon>Pseudomonadati</taxon>
        <taxon>Pseudomonadota</taxon>
        <taxon>Gammaproteobacteria</taxon>
        <taxon>Lysobacterales</taxon>
        <taxon>Lysobacteraceae</taxon>
        <taxon>Aquimonas</taxon>
    </lineage>
</organism>
<dbReference type="RefSeq" id="WP_091245322.1">
    <property type="nucleotide sequence ID" value="NZ_FNAG01000015.1"/>
</dbReference>